<accession>A0A3B0NGS6</accession>
<keyword evidence="2" id="KW-0547">Nucleotide-binding</keyword>
<name>A0A3B0NGS6_THEAN</name>
<dbReference type="PROSITE" id="PS50862">
    <property type="entry name" value="AA_TRNA_LIGASE_II"/>
    <property type="match status" value="1"/>
</dbReference>
<keyword evidence="3" id="KW-0067">ATP-binding</keyword>
<dbReference type="SUPFAM" id="SSF50249">
    <property type="entry name" value="Nucleic acid-binding proteins"/>
    <property type="match status" value="1"/>
</dbReference>
<dbReference type="EMBL" id="UIVT01000004">
    <property type="protein sequence ID" value="SVP94406.1"/>
    <property type="molecule type" value="Genomic_DNA"/>
</dbReference>
<dbReference type="Gene3D" id="2.40.50.140">
    <property type="entry name" value="Nucleic acid-binding proteins"/>
    <property type="match status" value="1"/>
</dbReference>
<dbReference type="InterPro" id="IPR004364">
    <property type="entry name" value="Aa-tRNA-synt_II"/>
</dbReference>
<dbReference type="GO" id="GO:0005829">
    <property type="term" value="C:cytosol"/>
    <property type="evidence" value="ECO:0007669"/>
    <property type="project" value="TreeGrafter"/>
</dbReference>
<dbReference type="InterPro" id="IPR018149">
    <property type="entry name" value="Lys-tRNA-synth_II_C"/>
</dbReference>
<keyword evidence="1" id="KW-0436">Ligase</keyword>
<evidence type="ECO:0000256" key="5">
    <source>
        <dbReference type="ARBA" id="ARBA00030563"/>
    </source>
</evidence>
<dbReference type="InterPro" id="IPR006195">
    <property type="entry name" value="aa-tRNA-synth_II"/>
</dbReference>
<evidence type="ECO:0000313" key="8">
    <source>
        <dbReference type="EMBL" id="SVP94406.1"/>
    </source>
</evidence>
<gene>
    <name evidence="8" type="ORF">TAT_000341200</name>
    <name evidence="9" type="ORF">TAV_000341000</name>
</gene>
<dbReference type="GO" id="GO:0004824">
    <property type="term" value="F:lysine-tRNA ligase activity"/>
    <property type="evidence" value="ECO:0007669"/>
    <property type="project" value="InterPro"/>
</dbReference>
<dbReference type="EMBL" id="UIVS01000004">
    <property type="protein sequence ID" value="SVP95251.1"/>
    <property type="molecule type" value="Genomic_DNA"/>
</dbReference>
<evidence type="ECO:0000256" key="4">
    <source>
        <dbReference type="ARBA" id="ARBA00023146"/>
    </source>
</evidence>
<keyword evidence="4" id="KW-0030">Aminoacyl-tRNA synthetase</keyword>
<dbReference type="PANTHER" id="PTHR42918:SF15">
    <property type="entry name" value="LYSINE--TRNA LIGASE, CHLOROPLASTIC_MITOCHONDRIAL"/>
    <property type="match status" value="1"/>
</dbReference>
<dbReference type="CDD" id="cd04322">
    <property type="entry name" value="LysRS_N"/>
    <property type="match status" value="1"/>
</dbReference>
<dbReference type="SUPFAM" id="SSF55681">
    <property type="entry name" value="Class II aaRS and biotin synthetases"/>
    <property type="match status" value="1"/>
</dbReference>
<evidence type="ECO:0000256" key="1">
    <source>
        <dbReference type="ARBA" id="ARBA00022598"/>
    </source>
</evidence>
<proteinExistence type="predicted"/>
<dbReference type="Gene3D" id="3.30.930.10">
    <property type="entry name" value="Bira Bifunctional Protein, Domain 2"/>
    <property type="match status" value="1"/>
</dbReference>
<keyword evidence="6" id="KW-0732">Signal</keyword>
<protein>
    <recommendedName>
        <fullName evidence="5">Lysyl-tRNA synthetase</fullName>
    </recommendedName>
</protein>
<dbReference type="InterPro" id="IPR012340">
    <property type="entry name" value="NA-bd_OB-fold"/>
</dbReference>
<dbReference type="Pfam" id="PF00152">
    <property type="entry name" value="tRNA-synt_2"/>
    <property type="match status" value="1"/>
</dbReference>
<feature type="signal peptide" evidence="6">
    <location>
        <begin position="1"/>
        <end position="23"/>
    </location>
</feature>
<dbReference type="InterPro" id="IPR044136">
    <property type="entry name" value="Lys-tRNA-ligase_II_N"/>
</dbReference>
<reference evidence="8" key="1">
    <citation type="submission" date="2018-07" db="EMBL/GenBank/DDBJ databases">
        <authorList>
            <person name="Quirk P.G."/>
            <person name="Krulwich T.A."/>
        </authorList>
    </citation>
    <scope>NUCLEOTIDE SEQUENCE</scope>
    <source>
        <strain evidence="8">Anand</strain>
    </source>
</reference>
<evidence type="ECO:0000256" key="6">
    <source>
        <dbReference type="SAM" id="SignalP"/>
    </source>
</evidence>
<dbReference type="VEuPathDB" id="PiroplasmaDB:TA08620"/>
<evidence type="ECO:0000256" key="2">
    <source>
        <dbReference type="ARBA" id="ARBA00022741"/>
    </source>
</evidence>
<evidence type="ECO:0000256" key="3">
    <source>
        <dbReference type="ARBA" id="ARBA00022840"/>
    </source>
</evidence>
<dbReference type="GO" id="GO:0005524">
    <property type="term" value="F:ATP binding"/>
    <property type="evidence" value="ECO:0007669"/>
    <property type="project" value="UniProtKB-KW"/>
</dbReference>
<dbReference type="GO" id="GO:0000049">
    <property type="term" value="F:tRNA binding"/>
    <property type="evidence" value="ECO:0007669"/>
    <property type="project" value="TreeGrafter"/>
</dbReference>
<organism evidence="8">
    <name type="scientific">Theileria annulata</name>
    <dbReference type="NCBI Taxonomy" id="5874"/>
    <lineage>
        <taxon>Eukaryota</taxon>
        <taxon>Sar</taxon>
        <taxon>Alveolata</taxon>
        <taxon>Apicomplexa</taxon>
        <taxon>Aconoidasida</taxon>
        <taxon>Piroplasmida</taxon>
        <taxon>Theileriidae</taxon>
        <taxon>Theileria</taxon>
    </lineage>
</organism>
<evidence type="ECO:0000313" key="9">
    <source>
        <dbReference type="EMBL" id="SVP95251.1"/>
    </source>
</evidence>
<dbReference type="PRINTS" id="PR00982">
    <property type="entry name" value="TRNASYNTHLYS"/>
</dbReference>
<dbReference type="InterPro" id="IPR045864">
    <property type="entry name" value="aa-tRNA-synth_II/BPL/LPL"/>
</dbReference>
<sequence>MLFCYFLFKKLITLFVIFNISETSCVKYFHKRSLFILPKHQSLEKNSFSINNNLISRTSSYNNDNIFNFIHFNTSETTENHLTNTNQPQSPTDSCGNNSADDVLCATNEHTDTSLVSSLCSYDYGPHLVKQIKSRLDHYEFLTKKFKVNPYPEVQPSNDYSSFSKVISENEILTNGEEVDRFYKVYGRVESVRFDGHFIDIINCRRDFCEYPTSEITLKGLRKDNKIQLMFRLEEQIVVDQGRYTNDNEENVLGNNFACNQNQEYPCKEVVDLIDIGDVIELYGNVKKTNLGEISIIPKKIKFLSKCLIPPPSKQHGLKDVETRYRLRHLDLLTNELTRYQVLKRFQVISKIRKFLTEREFVEVDTPILQHYAYGDLAEPFETYYKRLNEKVKLRIAPEFSIKKIFMGLPLTKVFEIGKCFRNEGSSLRHSPEFTMIEIYQKMADYNTMIKLLEDLINYLLSYGFDEDSVCKNVFEIKWSRSRFSELIKEYTGIDITLYSKEELMDKFKELLSKTDNTRLEQIESSMEVITWGSISNEIFEKFVVPNLKYPVHVTHFPTQVSPLTYFEGEFSKDNDSNSFEKMFSHRFESYLGGMEIANSSTEQCNPLKLSKSLLESDVFEGKGNNIKEKEVDREFLNAAFSGMEPMAGLGIGVDRLIMYITKAKNIKEIQPLTSLKRL</sequence>
<feature type="chain" id="PRO_5033367054" description="Lysyl-tRNA synthetase" evidence="6">
    <location>
        <begin position="24"/>
        <end position="679"/>
    </location>
</feature>
<dbReference type="GO" id="GO:0006430">
    <property type="term" value="P:lysyl-tRNA aminoacylation"/>
    <property type="evidence" value="ECO:0007669"/>
    <property type="project" value="InterPro"/>
</dbReference>
<feature type="domain" description="Aminoacyl-transfer RNA synthetases class-II family profile" evidence="7">
    <location>
        <begin position="348"/>
        <end position="672"/>
    </location>
</feature>
<dbReference type="PANTHER" id="PTHR42918">
    <property type="entry name" value="LYSYL-TRNA SYNTHETASE"/>
    <property type="match status" value="1"/>
</dbReference>
<evidence type="ECO:0000259" key="7">
    <source>
        <dbReference type="PROSITE" id="PS50862"/>
    </source>
</evidence>
<dbReference type="AlphaFoldDB" id="A0A3B0NGS6"/>